<dbReference type="PROSITE" id="PS00045">
    <property type="entry name" value="HISTONE_LIKE"/>
    <property type="match status" value="1"/>
</dbReference>
<dbReference type="GO" id="GO:0005829">
    <property type="term" value="C:cytosol"/>
    <property type="evidence" value="ECO:0007669"/>
    <property type="project" value="TreeGrafter"/>
</dbReference>
<reference evidence="5 6" key="1">
    <citation type="submission" date="2009-04" db="EMBL/GenBank/DDBJ databases">
        <authorList>
            <person name="Sebastian Y."/>
            <person name="Madupu R."/>
            <person name="Durkin A.S."/>
            <person name="Torralba M."/>
            <person name="Methe B."/>
            <person name="Sutton G.G."/>
            <person name="Strausberg R.L."/>
            <person name="Nelson K.E."/>
        </authorList>
    </citation>
    <scope>NUCLEOTIDE SEQUENCE [LARGE SCALE GENOMIC DNA]</scope>
    <source>
        <strain evidence="6">ATCC 35406 / BCRC 14492 / JCM 8526 / NCTC 13058 / HG 370</strain>
    </source>
</reference>
<dbReference type="SUPFAM" id="SSF47729">
    <property type="entry name" value="IHF-like DNA-binding proteins"/>
    <property type="match status" value="1"/>
</dbReference>
<comment type="similarity">
    <text evidence="1 4">Belongs to the bacterial histone-like protein family.</text>
</comment>
<evidence type="ECO:0000313" key="5">
    <source>
        <dbReference type="EMBL" id="EEN82215.1"/>
    </source>
</evidence>
<dbReference type="InterPro" id="IPR000119">
    <property type="entry name" value="Hist_DNA-bd"/>
</dbReference>
<dbReference type="GO" id="GO:0030527">
    <property type="term" value="F:structural constituent of chromatin"/>
    <property type="evidence" value="ECO:0007669"/>
    <property type="project" value="InterPro"/>
</dbReference>
<dbReference type="PANTHER" id="PTHR33175:SF3">
    <property type="entry name" value="DNA-BINDING PROTEIN HU-BETA"/>
    <property type="match status" value="1"/>
</dbReference>
<organism evidence="5 6">
    <name type="scientific">Porphyromonas endodontalis (strain ATCC 35406 / DSM 24491 / JCM 8526 / CCUG 16442 / BCRC 14492 / NCTC 13058 / HG 370)</name>
    <name type="common">Bacteroides endodontalis</name>
    <dbReference type="NCBI Taxonomy" id="553175"/>
    <lineage>
        <taxon>Bacteria</taxon>
        <taxon>Pseudomonadati</taxon>
        <taxon>Bacteroidota</taxon>
        <taxon>Bacteroidia</taxon>
        <taxon>Bacteroidales</taxon>
        <taxon>Porphyromonadaceae</taxon>
        <taxon>Porphyromonas</taxon>
    </lineage>
</organism>
<dbReference type="Proteomes" id="UP000004295">
    <property type="component" value="Unassembled WGS sequence"/>
</dbReference>
<keyword evidence="6" id="KW-1185">Reference proteome</keyword>
<evidence type="ECO:0000256" key="3">
    <source>
        <dbReference type="ARBA" id="ARBA00023125"/>
    </source>
</evidence>
<protein>
    <submittedName>
        <fullName evidence="5">DNA-binding protein HU</fullName>
    </submittedName>
</protein>
<dbReference type="AlphaFoldDB" id="C3JC11"/>
<accession>C3JC11</accession>
<dbReference type="PANTHER" id="PTHR33175">
    <property type="entry name" value="DNA-BINDING PROTEIN HU"/>
    <property type="match status" value="1"/>
</dbReference>
<proteinExistence type="inferred from homology"/>
<dbReference type="InterPro" id="IPR010992">
    <property type="entry name" value="IHF-like_DNA-bd_dom_sf"/>
</dbReference>
<dbReference type="GO" id="GO:0030261">
    <property type="term" value="P:chromosome condensation"/>
    <property type="evidence" value="ECO:0007669"/>
    <property type="project" value="UniProtKB-KW"/>
</dbReference>
<sequence length="88" mass="9586">MNKTEFIAAVAEKAGLTKADAQRAVNAFTEVVKETMEKGDRLPLVGFGTFSVSQRKAREGKNPRTGETIKIAARKVVHFKPGANLDLK</sequence>
<dbReference type="Gene3D" id="4.10.520.10">
    <property type="entry name" value="IHF-like DNA-binding proteins"/>
    <property type="match status" value="1"/>
</dbReference>
<dbReference type="Pfam" id="PF00216">
    <property type="entry name" value="Bac_DNA_binding"/>
    <property type="match status" value="1"/>
</dbReference>
<dbReference type="EMBL" id="ACNN01000029">
    <property type="protein sequence ID" value="EEN82215.1"/>
    <property type="molecule type" value="Genomic_DNA"/>
</dbReference>
<dbReference type="CDD" id="cd13831">
    <property type="entry name" value="HU"/>
    <property type="match status" value="1"/>
</dbReference>
<name>C3JC11_POREA</name>
<dbReference type="eggNOG" id="COG0776">
    <property type="taxonomic scope" value="Bacteria"/>
</dbReference>
<dbReference type="InterPro" id="IPR020816">
    <property type="entry name" value="Histone-like_DNA-bd_CS"/>
</dbReference>
<dbReference type="STRING" id="553175.POREN0001_0408"/>
<keyword evidence="3 5" id="KW-0238">DNA-binding</keyword>
<evidence type="ECO:0000256" key="4">
    <source>
        <dbReference type="RuleBase" id="RU003939"/>
    </source>
</evidence>
<comment type="caution">
    <text evidence="5">The sequence shown here is derived from an EMBL/GenBank/DDBJ whole genome shotgun (WGS) entry which is preliminary data.</text>
</comment>
<evidence type="ECO:0000256" key="1">
    <source>
        <dbReference type="ARBA" id="ARBA00010529"/>
    </source>
</evidence>
<keyword evidence="2" id="KW-0226">DNA condensation</keyword>
<dbReference type="PRINTS" id="PR01727">
    <property type="entry name" value="DNABINDINGHU"/>
</dbReference>
<evidence type="ECO:0000256" key="2">
    <source>
        <dbReference type="ARBA" id="ARBA00023067"/>
    </source>
</evidence>
<gene>
    <name evidence="5" type="primary">hup</name>
    <name evidence="5" type="ORF">POREN0001_0408</name>
</gene>
<dbReference type="SMART" id="SM00411">
    <property type="entry name" value="BHL"/>
    <property type="match status" value="1"/>
</dbReference>
<evidence type="ECO:0000313" key="6">
    <source>
        <dbReference type="Proteomes" id="UP000004295"/>
    </source>
</evidence>
<dbReference type="GO" id="GO:0003677">
    <property type="term" value="F:DNA binding"/>
    <property type="evidence" value="ECO:0007669"/>
    <property type="project" value="UniProtKB-KW"/>
</dbReference>